<reference evidence="3 4" key="1">
    <citation type="submission" date="2018-08" db="EMBL/GenBank/DDBJ databases">
        <title>A genome reference for cultivated species of the human gut microbiota.</title>
        <authorList>
            <person name="Zou Y."/>
            <person name="Xue W."/>
            <person name="Luo G."/>
        </authorList>
    </citation>
    <scope>NUCLEOTIDE SEQUENCE [LARGE SCALE GENOMIC DNA]</scope>
    <source>
        <strain evidence="3 4">AF19-21</strain>
    </source>
</reference>
<evidence type="ECO:0000259" key="2">
    <source>
        <dbReference type="PROSITE" id="PS51464"/>
    </source>
</evidence>
<protein>
    <submittedName>
        <fullName evidence="3">6-phospho-beta-galactosidase</fullName>
    </submittedName>
</protein>
<comment type="similarity">
    <text evidence="1">Belongs to the SIS family. PHI subfamily.</text>
</comment>
<dbReference type="Gene3D" id="3.40.50.10490">
    <property type="entry name" value="Glucose-6-phosphate isomerase like protein, domain 1"/>
    <property type="match status" value="1"/>
</dbReference>
<dbReference type="NCBIfam" id="TIGR03127">
    <property type="entry name" value="RuMP_HxlB"/>
    <property type="match status" value="1"/>
</dbReference>
<dbReference type="EMBL" id="QVIA01000011">
    <property type="protein sequence ID" value="RGC31858.1"/>
    <property type="molecule type" value="Genomic_DNA"/>
</dbReference>
<dbReference type="InterPro" id="IPR046348">
    <property type="entry name" value="SIS_dom_sf"/>
</dbReference>
<dbReference type="PROSITE" id="PS51464">
    <property type="entry name" value="SIS"/>
    <property type="match status" value="1"/>
</dbReference>
<evidence type="ECO:0000256" key="1">
    <source>
        <dbReference type="ARBA" id="ARBA00009235"/>
    </source>
</evidence>
<dbReference type="InterPro" id="IPR001347">
    <property type="entry name" value="SIS_dom"/>
</dbReference>
<proteinExistence type="inferred from homology"/>
<gene>
    <name evidence="3" type="ORF">DWX41_11570</name>
</gene>
<dbReference type="CDD" id="cd05005">
    <property type="entry name" value="SIS_PHI"/>
    <property type="match status" value="1"/>
</dbReference>
<dbReference type="PANTHER" id="PTHR43443:SF1">
    <property type="entry name" value="3-HEXULOSE-6-PHOSPHATE ISOMERASE"/>
    <property type="match status" value="1"/>
</dbReference>
<dbReference type="AlphaFoldDB" id="A0A3E2WVU9"/>
<sequence>MRMEVYMEDRFKELSAMAMKELTEVFDRMDDSNVRDLLELIKKTDRIFLLAAGREGLSTRSFAMRLMHLGKQSYWIWDDTTPSIGEGDLMICACGSANVGHENYIAKMAKDNGAELALITPSNEGYLLSIADLTVNVPAAAYKATGDFVPTEQLMGNLFEQALFILYDVLVMMLREEMGISKEEMVSRHRNVE</sequence>
<dbReference type="GO" id="GO:1901135">
    <property type="term" value="P:carbohydrate derivative metabolic process"/>
    <property type="evidence" value="ECO:0007669"/>
    <property type="project" value="InterPro"/>
</dbReference>
<dbReference type="GO" id="GO:0016853">
    <property type="term" value="F:isomerase activity"/>
    <property type="evidence" value="ECO:0007669"/>
    <property type="project" value="InterPro"/>
</dbReference>
<evidence type="ECO:0000313" key="4">
    <source>
        <dbReference type="Proteomes" id="UP000261111"/>
    </source>
</evidence>
<dbReference type="PANTHER" id="PTHR43443">
    <property type="entry name" value="3-HEXULOSE-6-PHOSPHATE ISOMERASE"/>
    <property type="match status" value="1"/>
</dbReference>
<evidence type="ECO:0000313" key="3">
    <source>
        <dbReference type="EMBL" id="RGC31858.1"/>
    </source>
</evidence>
<dbReference type="InterPro" id="IPR017552">
    <property type="entry name" value="PHI/rmpB"/>
</dbReference>
<feature type="domain" description="SIS" evidence="2">
    <location>
        <begin position="37"/>
        <end position="180"/>
    </location>
</feature>
<accession>A0A3E2WVU9</accession>
<comment type="caution">
    <text evidence="3">The sequence shown here is derived from an EMBL/GenBank/DDBJ whole genome shotgun (WGS) entry which is preliminary data.</text>
</comment>
<dbReference type="GO" id="GO:0097367">
    <property type="term" value="F:carbohydrate derivative binding"/>
    <property type="evidence" value="ECO:0007669"/>
    <property type="project" value="InterPro"/>
</dbReference>
<dbReference type="SUPFAM" id="SSF53697">
    <property type="entry name" value="SIS domain"/>
    <property type="match status" value="1"/>
</dbReference>
<name>A0A3E2WVU9_9FIRM</name>
<organism evidence="3 4">
    <name type="scientific">Hungatella hathewayi</name>
    <dbReference type="NCBI Taxonomy" id="154046"/>
    <lineage>
        <taxon>Bacteria</taxon>
        <taxon>Bacillati</taxon>
        <taxon>Bacillota</taxon>
        <taxon>Clostridia</taxon>
        <taxon>Lachnospirales</taxon>
        <taxon>Lachnospiraceae</taxon>
        <taxon>Hungatella</taxon>
    </lineage>
</organism>
<dbReference type="Proteomes" id="UP000261111">
    <property type="component" value="Unassembled WGS sequence"/>
</dbReference>